<dbReference type="Proteomes" id="UP000546007">
    <property type="component" value="Unassembled WGS sequence"/>
</dbReference>
<comment type="caution">
    <text evidence="11">The sequence shown here is derived from an EMBL/GenBank/DDBJ whole genome shotgun (WGS) entry which is preliminary data.</text>
</comment>
<accession>A0A7W6HZP3</accession>
<keyword evidence="5" id="KW-0997">Cell inner membrane</keyword>
<dbReference type="GO" id="GO:0015031">
    <property type="term" value="P:protein transport"/>
    <property type="evidence" value="ECO:0007669"/>
    <property type="project" value="UniProtKB-KW"/>
</dbReference>
<dbReference type="NCBIfam" id="TIGR01352">
    <property type="entry name" value="tonB_Cterm"/>
    <property type="match status" value="1"/>
</dbReference>
<dbReference type="PROSITE" id="PS52015">
    <property type="entry name" value="TONB_CTD"/>
    <property type="match status" value="1"/>
</dbReference>
<dbReference type="RefSeq" id="WP_164719586.1">
    <property type="nucleotide sequence ID" value="NZ_AP028155.1"/>
</dbReference>
<dbReference type="InterPro" id="IPR051045">
    <property type="entry name" value="TonB-dependent_transducer"/>
</dbReference>
<organism evidence="11 12">
    <name type="scientific">Butyricimonas faecihominis</name>
    <dbReference type="NCBI Taxonomy" id="1472416"/>
    <lineage>
        <taxon>Bacteria</taxon>
        <taxon>Pseudomonadati</taxon>
        <taxon>Bacteroidota</taxon>
        <taxon>Bacteroidia</taxon>
        <taxon>Bacteroidales</taxon>
        <taxon>Odoribacteraceae</taxon>
        <taxon>Butyricimonas</taxon>
    </lineage>
</organism>
<evidence type="ECO:0000256" key="1">
    <source>
        <dbReference type="ARBA" id="ARBA00004383"/>
    </source>
</evidence>
<proteinExistence type="inferred from homology"/>
<sequence length="292" mass="33877">MKKNYNWAKATLVMGCMLGLGWLATPVMALDRDVRLMDEDTTIMVVAEVQPEFNGNLNQWIGENVQYPEEAYANQIDGRVFVTFVIEKDGVVSHVRVVRSAHPLLDAEALRVISGMPKWKPAMSGGKAVRFEKTLPITFKYTPQETELTYEQYLKNLEEEQEMLKKGEKMSLEDMARRVNAFKEQLGDDTTLRKLLLEKSQTIKGEIDSTVKAQTKVLKLKKNDVKELTKIYEDEINTKIQLIESLGTDQFISHFVESELEMRKIEMDKMLKIKDLLKDRFKLYFENYILRH</sequence>
<dbReference type="Pfam" id="PF03544">
    <property type="entry name" value="TonB_C"/>
    <property type="match status" value="1"/>
</dbReference>
<dbReference type="GO" id="GO:0031992">
    <property type="term" value="F:energy transducer activity"/>
    <property type="evidence" value="ECO:0007669"/>
    <property type="project" value="TreeGrafter"/>
</dbReference>
<evidence type="ECO:0000259" key="10">
    <source>
        <dbReference type="PROSITE" id="PS52015"/>
    </source>
</evidence>
<evidence type="ECO:0000256" key="5">
    <source>
        <dbReference type="ARBA" id="ARBA00022519"/>
    </source>
</evidence>
<evidence type="ECO:0000256" key="7">
    <source>
        <dbReference type="ARBA" id="ARBA00022927"/>
    </source>
</evidence>
<reference evidence="11 12" key="1">
    <citation type="submission" date="2020-08" db="EMBL/GenBank/DDBJ databases">
        <title>Genomic Encyclopedia of Type Strains, Phase IV (KMG-IV): sequencing the most valuable type-strain genomes for metagenomic binning, comparative biology and taxonomic classification.</title>
        <authorList>
            <person name="Goeker M."/>
        </authorList>
    </citation>
    <scope>NUCLEOTIDE SEQUENCE [LARGE SCALE GENOMIC DNA]</scope>
    <source>
        <strain evidence="11 12">DSM 105721</strain>
    </source>
</reference>
<keyword evidence="7" id="KW-0653">Protein transport</keyword>
<evidence type="ECO:0000256" key="2">
    <source>
        <dbReference type="ARBA" id="ARBA00006555"/>
    </source>
</evidence>
<gene>
    <name evidence="11" type="ORF">GGR14_003173</name>
</gene>
<dbReference type="Gene3D" id="3.30.1150.10">
    <property type="match status" value="1"/>
</dbReference>
<evidence type="ECO:0000256" key="4">
    <source>
        <dbReference type="ARBA" id="ARBA00022475"/>
    </source>
</evidence>
<name>A0A7W6HZP3_9BACT</name>
<evidence type="ECO:0000256" key="6">
    <source>
        <dbReference type="ARBA" id="ARBA00022692"/>
    </source>
</evidence>
<evidence type="ECO:0000256" key="8">
    <source>
        <dbReference type="ARBA" id="ARBA00022989"/>
    </source>
</evidence>
<evidence type="ECO:0000256" key="9">
    <source>
        <dbReference type="ARBA" id="ARBA00023136"/>
    </source>
</evidence>
<evidence type="ECO:0000256" key="3">
    <source>
        <dbReference type="ARBA" id="ARBA00022448"/>
    </source>
</evidence>
<keyword evidence="12" id="KW-1185">Reference proteome</keyword>
<keyword evidence="8" id="KW-1133">Transmembrane helix</keyword>
<dbReference type="InterPro" id="IPR037682">
    <property type="entry name" value="TonB_C"/>
</dbReference>
<dbReference type="GeneID" id="93102959"/>
<dbReference type="EMBL" id="JACIES010000009">
    <property type="protein sequence ID" value="MBB4027363.1"/>
    <property type="molecule type" value="Genomic_DNA"/>
</dbReference>
<dbReference type="GO" id="GO:0055085">
    <property type="term" value="P:transmembrane transport"/>
    <property type="evidence" value="ECO:0007669"/>
    <property type="project" value="InterPro"/>
</dbReference>
<keyword evidence="4" id="KW-1003">Cell membrane</keyword>
<keyword evidence="6" id="KW-0812">Transmembrane</keyword>
<comment type="similarity">
    <text evidence="2">Belongs to the TonB family.</text>
</comment>
<keyword evidence="3" id="KW-0813">Transport</keyword>
<feature type="domain" description="TonB C-terminal" evidence="10">
    <location>
        <begin position="52"/>
        <end position="148"/>
    </location>
</feature>
<dbReference type="AlphaFoldDB" id="A0A7W6HZP3"/>
<evidence type="ECO:0000313" key="11">
    <source>
        <dbReference type="EMBL" id="MBB4027363.1"/>
    </source>
</evidence>
<evidence type="ECO:0000313" key="12">
    <source>
        <dbReference type="Proteomes" id="UP000546007"/>
    </source>
</evidence>
<comment type="subcellular location">
    <subcellularLocation>
        <location evidence="1">Cell inner membrane</location>
        <topology evidence="1">Single-pass membrane protein</topology>
        <orientation evidence="1">Periplasmic side</orientation>
    </subcellularLocation>
</comment>
<dbReference type="GO" id="GO:0098797">
    <property type="term" value="C:plasma membrane protein complex"/>
    <property type="evidence" value="ECO:0007669"/>
    <property type="project" value="TreeGrafter"/>
</dbReference>
<dbReference type="PANTHER" id="PTHR33446:SF2">
    <property type="entry name" value="PROTEIN TONB"/>
    <property type="match status" value="1"/>
</dbReference>
<protein>
    <submittedName>
        <fullName evidence="11">TonB family protein</fullName>
    </submittedName>
</protein>
<dbReference type="PANTHER" id="PTHR33446">
    <property type="entry name" value="PROTEIN TONB-RELATED"/>
    <property type="match status" value="1"/>
</dbReference>
<keyword evidence="9" id="KW-0472">Membrane</keyword>
<dbReference type="SUPFAM" id="SSF74653">
    <property type="entry name" value="TolA/TonB C-terminal domain"/>
    <property type="match status" value="1"/>
</dbReference>
<dbReference type="InterPro" id="IPR006260">
    <property type="entry name" value="TonB/TolA_C"/>
</dbReference>